<dbReference type="SUPFAM" id="SSF52058">
    <property type="entry name" value="L domain-like"/>
    <property type="match status" value="1"/>
</dbReference>
<keyword evidence="3" id="KW-0677">Repeat</keyword>
<feature type="region of interest" description="Disordered" evidence="4">
    <location>
        <begin position="337"/>
        <end position="447"/>
    </location>
</feature>
<dbReference type="EMBL" id="JAEHOC010000016">
    <property type="protein sequence ID" value="KAG2434773.1"/>
    <property type="molecule type" value="Genomic_DNA"/>
</dbReference>
<keyword evidence="2" id="KW-0433">Leucine-rich repeat</keyword>
<feature type="compositionally biased region" description="Polar residues" evidence="4">
    <location>
        <begin position="44"/>
        <end position="54"/>
    </location>
</feature>
<sequence length="462" mass="48032">MTDWIPLDEKELLRETSGEAYYDTTSPQEHQASRGTDAGFGDASSPTGGATQVAASPPPPRTTGKEITREMIIKALEKQGTRRRPHPTHEDPYAEDKWLASQSHLHLNGCHIGRITNLRSLQTLEVLYLYDNQISLIENVAPLRRLTHLYLTNNNIREISGLAGLPNLQKLYIEKNCLTVVSGLELCPSLEELHVSQQRLPPGTPLAFAPASIAALSVSLRVLTAGQCNISSGSVGQLRGLSRLRRLDLSHNGLDAFEALDAVLQPCALLGSLDLRGNPLCRQPKYRDTLILMNDSVTTLDDEPVQAQHREFLLRLHIRRMKAQLAAELKEEEKAAATAAAGAGAEQGGPAGGSGTGPTPSGGSFGAGPMPSGGSFGAGPAGHGAAAAAAHGHGVAGAAHRVPPRTGGFAAPPAGGGGGGTGGASRSLSRNTSASGAGGKSSSGRVAVQAVTLGMDGLGISR</sequence>
<dbReference type="SMART" id="SM00365">
    <property type="entry name" value="LRR_SD22"/>
    <property type="match status" value="4"/>
</dbReference>
<dbReference type="CDD" id="cd21340">
    <property type="entry name" value="PPP1R42"/>
    <property type="match status" value="1"/>
</dbReference>
<dbReference type="AlphaFoldDB" id="A0A835W2E6"/>
<feature type="compositionally biased region" description="Low complexity" evidence="4">
    <location>
        <begin position="383"/>
        <end position="413"/>
    </location>
</feature>
<gene>
    <name evidence="5" type="ORF">HXX76_007658</name>
</gene>
<comment type="caution">
    <text evidence="5">The sequence shown here is derived from an EMBL/GenBank/DDBJ whole genome shotgun (WGS) entry which is preliminary data.</text>
</comment>
<dbReference type="InterPro" id="IPR025875">
    <property type="entry name" value="Leu-rich_rpt_4"/>
</dbReference>
<reference evidence="5" key="1">
    <citation type="journal article" date="2020" name="bioRxiv">
        <title>Comparative genomics of Chlamydomonas.</title>
        <authorList>
            <person name="Craig R.J."/>
            <person name="Hasan A.R."/>
            <person name="Ness R.W."/>
            <person name="Keightley P.D."/>
        </authorList>
    </citation>
    <scope>NUCLEOTIDE SEQUENCE</scope>
    <source>
        <strain evidence="5">SAG 7.73</strain>
    </source>
</reference>
<dbReference type="InterPro" id="IPR050576">
    <property type="entry name" value="Cilia_flagella_integrity"/>
</dbReference>
<feature type="compositionally biased region" description="Gly residues" evidence="4">
    <location>
        <begin position="414"/>
        <end position="423"/>
    </location>
</feature>
<dbReference type="OrthoDB" id="676979at2759"/>
<organism evidence="5 6">
    <name type="scientific">Chlamydomonas incerta</name>
    <dbReference type="NCBI Taxonomy" id="51695"/>
    <lineage>
        <taxon>Eukaryota</taxon>
        <taxon>Viridiplantae</taxon>
        <taxon>Chlorophyta</taxon>
        <taxon>core chlorophytes</taxon>
        <taxon>Chlorophyceae</taxon>
        <taxon>CS clade</taxon>
        <taxon>Chlamydomonadales</taxon>
        <taxon>Chlamydomonadaceae</taxon>
        <taxon>Chlamydomonas</taxon>
    </lineage>
</organism>
<dbReference type="InterPro" id="IPR003591">
    <property type="entry name" value="Leu-rich_rpt_typical-subtyp"/>
</dbReference>
<evidence type="ECO:0000256" key="4">
    <source>
        <dbReference type="SAM" id="MobiDB-lite"/>
    </source>
</evidence>
<comment type="subcellular location">
    <subcellularLocation>
        <location evidence="1">Cytoplasm</location>
        <location evidence="1">Cytoskeleton</location>
        <location evidence="1">Cilium axoneme</location>
    </subcellularLocation>
</comment>
<feature type="region of interest" description="Disordered" evidence="4">
    <location>
        <begin position="1"/>
        <end position="68"/>
    </location>
</feature>
<dbReference type="GO" id="GO:0005930">
    <property type="term" value="C:axoneme"/>
    <property type="evidence" value="ECO:0007669"/>
    <property type="project" value="UniProtKB-SubCell"/>
</dbReference>
<dbReference type="Proteomes" id="UP000650467">
    <property type="component" value="Unassembled WGS sequence"/>
</dbReference>
<dbReference type="InterPro" id="IPR001611">
    <property type="entry name" value="Leu-rich_rpt"/>
</dbReference>
<name>A0A835W2E6_CHLIN</name>
<evidence type="ECO:0000256" key="1">
    <source>
        <dbReference type="ARBA" id="ARBA00004430"/>
    </source>
</evidence>
<feature type="compositionally biased region" description="Gly residues" evidence="4">
    <location>
        <begin position="345"/>
        <end position="356"/>
    </location>
</feature>
<dbReference type="SMART" id="SM00369">
    <property type="entry name" value="LRR_TYP"/>
    <property type="match status" value="4"/>
</dbReference>
<feature type="compositionally biased region" description="Low complexity" evidence="4">
    <location>
        <begin position="357"/>
        <end position="373"/>
    </location>
</feature>
<keyword evidence="6" id="KW-1185">Reference proteome</keyword>
<dbReference type="InterPro" id="IPR032675">
    <property type="entry name" value="LRR_dom_sf"/>
</dbReference>
<evidence type="ECO:0000256" key="3">
    <source>
        <dbReference type="ARBA" id="ARBA00022737"/>
    </source>
</evidence>
<dbReference type="Gene3D" id="3.80.10.10">
    <property type="entry name" value="Ribonuclease Inhibitor"/>
    <property type="match status" value="2"/>
</dbReference>
<dbReference type="PROSITE" id="PS51450">
    <property type="entry name" value="LRR"/>
    <property type="match status" value="4"/>
</dbReference>
<feature type="compositionally biased region" description="Polar residues" evidence="4">
    <location>
        <begin position="23"/>
        <end position="34"/>
    </location>
</feature>
<accession>A0A835W2E6</accession>
<protein>
    <submittedName>
        <fullName evidence="5">Uncharacterized protein</fullName>
    </submittedName>
</protein>
<dbReference type="PANTHER" id="PTHR45973">
    <property type="entry name" value="PROTEIN PHOSPHATASE 1 REGULATORY SUBUNIT SDS22-RELATED"/>
    <property type="match status" value="1"/>
</dbReference>
<evidence type="ECO:0000313" key="5">
    <source>
        <dbReference type="EMBL" id="KAG2434773.1"/>
    </source>
</evidence>
<dbReference type="PANTHER" id="PTHR45973:SF35">
    <property type="entry name" value="LEUCINE-RICH REPEAT-CONTAINING PROTEIN 43"/>
    <property type="match status" value="1"/>
</dbReference>
<feature type="compositionally biased region" description="Basic and acidic residues" evidence="4">
    <location>
        <begin position="7"/>
        <end position="17"/>
    </location>
</feature>
<evidence type="ECO:0000313" key="6">
    <source>
        <dbReference type="Proteomes" id="UP000650467"/>
    </source>
</evidence>
<dbReference type="Pfam" id="PF12799">
    <property type="entry name" value="LRR_4"/>
    <property type="match status" value="1"/>
</dbReference>
<proteinExistence type="predicted"/>
<evidence type="ECO:0000256" key="2">
    <source>
        <dbReference type="ARBA" id="ARBA00022614"/>
    </source>
</evidence>